<accession>B9KIE8</accession>
<evidence type="ECO:0000313" key="4">
    <source>
        <dbReference type="Proteomes" id="UP000007307"/>
    </source>
</evidence>
<dbReference type="KEGG" id="amf:AMF_396"/>
<dbReference type="AlphaFoldDB" id="B9KIE8"/>
<feature type="transmembrane region" description="Helical" evidence="2">
    <location>
        <begin position="49"/>
        <end position="70"/>
    </location>
</feature>
<feature type="compositionally biased region" description="Polar residues" evidence="1">
    <location>
        <begin position="225"/>
        <end position="235"/>
    </location>
</feature>
<protein>
    <submittedName>
        <fullName evidence="3">Major surface protein 1a-like protein 2 (MLP2)</fullName>
    </submittedName>
</protein>
<keyword evidence="2" id="KW-0812">Transmembrane</keyword>
<keyword evidence="2" id="KW-1133">Transmembrane helix</keyword>
<dbReference type="Proteomes" id="UP000007307">
    <property type="component" value="Chromosome"/>
</dbReference>
<feature type="transmembrane region" description="Helical" evidence="2">
    <location>
        <begin position="82"/>
        <end position="106"/>
    </location>
</feature>
<keyword evidence="4" id="KW-1185">Reference proteome</keyword>
<reference evidence="3 4" key="1">
    <citation type="journal article" date="2009" name="BMC Genomics">
        <title>Conservation in the face of diversity: multistrain analysis of an intracellular bacterium.</title>
        <authorList>
            <person name="Dark M.J."/>
            <person name="Herndon D.R."/>
            <person name="Kappmeyer L.S."/>
            <person name="Gonzales M.P."/>
            <person name="Nordeen E."/>
            <person name="Palmer G.H."/>
            <person name="Knowles D.P. Jr."/>
            <person name="Brayton K.A."/>
        </authorList>
    </citation>
    <scope>NUCLEOTIDE SEQUENCE [LARGE SCALE GENOMIC DNA]</scope>
    <source>
        <strain evidence="3 4">Florida</strain>
    </source>
</reference>
<keyword evidence="2" id="KW-0472">Membrane</keyword>
<evidence type="ECO:0000256" key="2">
    <source>
        <dbReference type="SAM" id="Phobius"/>
    </source>
</evidence>
<dbReference type="InterPro" id="IPR021685">
    <property type="entry name" value="MSP1a"/>
</dbReference>
<dbReference type="Pfam" id="PF11670">
    <property type="entry name" value="MSP1a"/>
    <property type="match status" value="1"/>
</dbReference>
<feature type="transmembrane region" description="Helical" evidence="2">
    <location>
        <begin position="169"/>
        <end position="188"/>
    </location>
</feature>
<dbReference type="HOGENOM" id="CLU_992645_0_0_5"/>
<dbReference type="EMBL" id="CP001079">
    <property type="protein sequence ID" value="ACM49260.1"/>
    <property type="molecule type" value="Genomic_DNA"/>
</dbReference>
<evidence type="ECO:0000256" key="1">
    <source>
        <dbReference type="SAM" id="MobiDB-lite"/>
    </source>
</evidence>
<organism evidence="3 4">
    <name type="scientific">Anaplasma marginale (strain Florida)</name>
    <dbReference type="NCBI Taxonomy" id="320483"/>
    <lineage>
        <taxon>Bacteria</taxon>
        <taxon>Pseudomonadati</taxon>
        <taxon>Pseudomonadota</taxon>
        <taxon>Alphaproteobacteria</taxon>
        <taxon>Rickettsiales</taxon>
        <taxon>Anaplasmataceae</taxon>
        <taxon>Anaplasma</taxon>
    </lineage>
</organism>
<feature type="region of interest" description="Disordered" evidence="1">
    <location>
        <begin position="219"/>
        <end position="239"/>
    </location>
</feature>
<evidence type="ECO:0000313" key="3">
    <source>
        <dbReference type="EMBL" id="ACM49260.1"/>
    </source>
</evidence>
<sequence length="280" mass="29219">MACLMYEVCVMDESLQRSREGWGPFMVDPARATVAKACKEMRDRSMSSFAGAGQFIITMSALIAAVIAICGACLQPAVAGSALSWSCLAFVLLLLLVVATGVIVAANNIADIATGSDVRIVKPSRKGCRELSDDGGRSKAMVALACISALALIGVIVACICIDVNRGGWCGGFMLAALVLFTIAAFFGTELSRGHTGYTVVEYGPDEAYHITVNAVPASDGQEASRGSNEDSGQVKTADVPPDTFVVTVGLDSPDSLATLGNFVVLGFSPQLQCRVYTEA</sequence>
<name>B9KIE8_ANAMF</name>
<feature type="transmembrane region" description="Helical" evidence="2">
    <location>
        <begin position="140"/>
        <end position="162"/>
    </location>
</feature>
<proteinExistence type="predicted"/>
<gene>
    <name evidence="3" type="primary">mlp2</name>
    <name evidence="3" type="ordered locus">AMF_396</name>
</gene>